<protein>
    <recommendedName>
        <fullName evidence="3">Saccharopine dehydrogenase-like C-terminal domain-containing protein</fullName>
    </recommendedName>
</protein>
<evidence type="ECO:0000313" key="2">
    <source>
        <dbReference type="Proteomes" id="UP000634435"/>
    </source>
</evidence>
<dbReference type="Gene3D" id="3.40.50.720">
    <property type="entry name" value="NAD(P)-binding Rossmann-like Domain"/>
    <property type="match status" value="1"/>
</dbReference>
<evidence type="ECO:0008006" key="3">
    <source>
        <dbReference type="Google" id="ProtNLM"/>
    </source>
</evidence>
<organism evidence="1 2">
    <name type="scientific">Virgibacillus kapii</name>
    <dbReference type="NCBI Taxonomy" id="1638645"/>
    <lineage>
        <taxon>Bacteria</taxon>
        <taxon>Bacillati</taxon>
        <taxon>Bacillota</taxon>
        <taxon>Bacilli</taxon>
        <taxon>Bacillales</taxon>
        <taxon>Bacillaceae</taxon>
        <taxon>Virgibacillus</taxon>
    </lineage>
</organism>
<keyword evidence="2" id="KW-1185">Reference proteome</keyword>
<evidence type="ECO:0000313" key="1">
    <source>
        <dbReference type="EMBL" id="GGJ62311.1"/>
    </source>
</evidence>
<proteinExistence type="predicted"/>
<name>A0ABQ2DLY6_9BACI</name>
<dbReference type="EMBL" id="BMPN01000003">
    <property type="protein sequence ID" value="GGJ62311.1"/>
    <property type="molecule type" value="Genomic_DNA"/>
</dbReference>
<accession>A0ABQ2DLY6</accession>
<reference evidence="2" key="1">
    <citation type="journal article" date="2019" name="Int. J. Syst. Evol. Microbiol.">
        <title>The Global Catalogue of Microorganisms (GCM) 10K type strain sequencing project: providing services to taxonomists for standard genome sequencing and annotation.</title>
        <authorList>
            <consortium name="The Broad Institute Genomics Platform"/>
            <consortium name="The Broad Institute Genome Sequencing Center for Infectious Disease"/>
            <person name="Wu L."/>
            <person name="Ma J."/>
        </authorList>
    </citation>
    <scope>NUCLEOTIDE SEQUENCE [LARGE SCALE GENOMIC DNA]</scope>
    <source>
        <strain evidence="2">JCM 30071</strain>
    </source>
</reference>
<dbReference type="Proteomes" id="UP000634435">
    <property type="component" value="Unassembled WGS sequence"/>
</dbReference>
<gene>
    <name evidence="1" type="ORF">GCM10007111_25530</name>
</gene>
<sequence length="64" mass="7045">MAAYVSRCVSVGFPAGITTRLLGGNHIIEKGFFASEEVIPTNIYFEELAKRGIHIQANFIKKSC</sequence>
<comment type="caution">
    <text evidence="1">The sequence shown here is derived from an EMBL/GenBank/DDBJ whole genome shotgun (WGS) entry which is preliminary data.</text>
</comment>